<dbReference type="SUPFAM" id="SSF55797">
    <property type="entry name" value="PR-1-like"/>
    <property type="match status" value="1"/>
</dbReference>
<name>A0A8H3ENR1_9LECA</name>
<reference evidence="4" key="1">
    <citation type="submission" date="2021-03" db="EMBL/GenBank/DDBJ databases">
        <authorList>
            <person name="Tagirdzhanova G."/>
        </authorList>
    </citation>
    <scope>NUCLEOTIDE SEQUENCE</scope>
</reference>
<dbReference type="InterPro" id="IPR018244">
    <property type="entry name" value="Allrgn_V5/Tpx1_CS"/>
</dbReference>
<dbReference type="PANTHER" id="PTHR10334">
    <property type="entry name" value="CYSTEINE-RICH SECRETORY PROTEIN-RELATED"/>
    <property type="match status" value="1"/>
</dbReference>
<dbReference type="InterPro" id="IPR014044">
    <property type="entry name" value="CAP_dom"/>
</dbReference>
<sequence length="255" mass="26400">MLLPSSLSLSLVSLLSTLTAAVLVVETSTSTYTAAAATSSSSTSPSSSTSLSTNPTASVSAQYTSDSSFESSILNSTNTYRAQYNATALSWNTSLASYATSWASKCQFTHSHGPSGENLAEGYANVTDAVDAWGDEGSHYDFKKGGFSESTGHFSQLVWKGTTSVGCGRVDCNGQGGVPGWFVVCEYWPAGNVVGEFDQEVGREVGKLEAVGGGQVGEYLAHVAAKMNGGGRNGYSGFGLWVVGLGMLVRLGVGM</sequence>
<dbReference type="Proteomes" id="UP000664203">
    <property type="component" value="Unassembled WGS sequence"/>
</dbReference>
<dbReference type="SMART" id="SM00198">
    <property type="entry name" value="SCP"/>
    <property type="match status" value="1"/>
</dbReference>
<keyword evidence="5" id="KW-1185">Reference proteome</keyword>
<evidence type="ECO:0000256" key="2">
    <source>
        <dbReference type="SAM" id="SignalP"/>
    </source>
</evidence>
<feature type="signal peptide" evidence="2">
    <location>
        <begin position="1"/>
        <end position="21"/>
    </location>
</feature>
<dbReference type="Gene3D" id="3.40.33.10">
    <property type="entry name" value="CAP"/>
    <property type="match status" value="1"/>
</dbReference>
<gene>
    <name evidence="4" type="ORF">ALECFALPRED_004692</name>
</gene>
<evidence type="ECO:0000259" key="3">
    <source>
        <dbReference type="SMART" id="SM00198"/>
    </source>
</evidence>
<dbReference type="EMBL" id="CAJPDR010000029">
    <property type="protein sequence ID" value="CAF9908609.1"/>
    <property type="molecule type" value="Genomic_DNA"/>
</dbReference>
<dbReference type="PRINTS" id="PR00837">
    <property type="entry name" value="V5TPXLIKE"/>
</dbReference>
<dbReference type="InterPro" id="IPR035940">
    <property type="entry name" value="CAP_sf"/>
</dbReference>
<dbReference type="PROSITE" id="PS01009">
    <property type="entry name" value="CRISP_1"/>
    <property type="match status" value="1"/>
</dbReference>
<proteinExistence type="predicted"/>
<comment type="caution">
    <text evidence="4">The sequence shown here is derived from an EMBL/GenBank/DDBJ whole genome shotgun (WGS) entry which is preliminary data.</text>
</comment>
<feature type="chain" id="PRO_5034369008" description="SCP domain-containing protein" evidence="2">
    <location>
        <begin position="22"/>
        <end position="255"/>
    </location>
</feature>
<evidence type="ECO:0000313" key="4">
    <source>
        <dbReference type="EMBL" id="CAF9908609.1"/>
    </source>
</evidence>
<keyword evidence="2" id="KW-0732">Signal</keyword>
<evidence type="ECO:0000256" key="1">
    <source>
        <dbReference type="SAM" id="MobiDB-lite"/>
    </source>
</evidence>
<dbReference type="Pfam" id="PF00188">
    <property type="entry name" value="CAP"/>
    <property type="match status" value="1"/>
</dbReference>
<evidence type="ECO:0000313" key="5">
    <source>
        <dbReference type="Proteomes" id="UP000664203"/>
    </source>
</evidence>
<dbReference type="InterPro" id="IPR001283">
    <property type="entry name" value="CRISP-related"/>
</dbReference>
<dbReference type="AlphaFoldDB" id="A0A8H3ENR1"/>
<protein>
    <recommendedName>
        <fullName evidence="3">SCP domain-containing protein</fullName>
    </recommendedName>
</protein>
<accession>A0A8H3ENR1</accession>
<dbReference type="OrthoDB" id="337038at2759"/>
<feature type="domain" description="SCP" evidence="3">
    <location>
        <begin position="68"/>
        <end position="195"/>
    </location>
</feature>
<organism evidence="4 5">
    <name type="scientific">Alectoria fallacina</name>
    <dbReference type="NCBI Taxonomy" id="1903189"/>
    <lineage>
        <taxon>Eukaryota</taxon>
        <taxon>Fungi</taxon>
        <taxon>Dikarya</taxon>
        <taxon>Ascomycota</taxon>
        <taxon>Pezizomycotina</taxon>
        <taxon>Lecanoromycetes</taxon>
        <taxon>OSLEUM clade</taxon>
        <taxon>Lecanoromycetidae</taxon>
        <taxon>Lecanorales</taxon>
        <taxon>Lecanorineae</taxon>
        <taxon>Parmeliaceae</taxon>
        <taxon>Alectoria</taxon>
    </lineage>
</organism>
<feature type="region of interest" description="Disordered" evidence="1">
    <location>
        <begin position="35"/>
        <end position="55"/>
    </location>
</feature>
<dbReference type="GO" id="GO:0005576">
    <property type="term" value="C:extracellular region"/>
    <property type="evidence" value="ECO:0007669"/>
    <property type="project" value="InterPro"/>
</dbReference>